<protein>
    <recommendedName>
        <fullName evidence="7">TetR family transcriptional regulator</fullName>
    </recommendedName>
</protein>
<dbReference type="Pfam" id="PF19344">
    <property type="entry name" value="TetR_C_32"/>
    <property type="match status" value="1"/>
</dbReference>
<evidence type="ECO:0000313" key="5">
    <source>
        <dbReference type="EMBL" id="GAA4871531.1"/>
    </source>
</evidence>
<dbReference type="Gene3D" id="1.10.357.10">
    <property type="entry name" value="Tetracycline Repressor, domain 2"/>
    <property type="match status" value="1"/>
</dbReference>
<evidence type="ECO:0000259" key="4">
    <source>
        <dbReference type="Pfam" id="PF19344"/>
    </source>
</evidence>
<sequence length="246" mass="26963">MSRRSPHHVDAGRATGAGGGRDGEREAHRDGSRPRRDRRSSRWDEHRRARRQELTAATIVAIRAHGADVGMSQVAAQARTSKTVVYRHFTDKNDLYLAVCDWVAAVLVGQLQSAMRDASEDPRRTLVSGIDAYLGLIEADPEVYRYVMRPPKLDRPEGEDPVSDLCTVIGDHIAEIISTELRRQNRDTAPAQTWGHALVGMVRAAGDQWLAARPDLEREALAGQLADLAWSGLSRTVTPAAASSAS</sequence>
<dbReference type="SUPFAM" id="SSF46689">
    <property type="entry name" value="Homeodomain-like"/>
    <property type="match status" value="1"/>
</dbReference>
<dbReference type="PANTHER" id="PTHR30055:SF160">
    <property type="entry name" value="TRANSCRIPTIONAL REGULATORY PROTEIN (PROBABLY ASNC-FAMILY)-RELATED"/>
    <property type="match status" value="1"/>
</dbReference>
<dbReference type="InterPro" id="IPR050109">
    <property type="entry name" value="HTH-type_TetR-like_transc_reg"/>
</dbReference>
<accession>A0ABP9E873</accession>
<dbReference type="PANTHER" id="PTHR30055">
    <property type="entry name" value="HTH-TYPE TRANSCRIPTIONAL REGULATOR RUTR"/>
    <property type="match status" value="1"/>
</dbReference>
<reference evidence="6" key="1">
    <citation type="journal article" date="2019" name="Int. J. Syst. Evol. Microbiol.">
        <title>The Global Catalogue of Microorganisms (GCM) 10K type strain sequencing project: providing services to taxonomists for standard genome sequencing and annotation.</title>
        <authorList>
            <consortium name="The Broad Institute Genomics Platform"/>
            <consortium name="The Broad Institute Genome Sequencing Center for Infectious Disease"/>
            <person name="Wu L."/>
            <person name="Ma J."/>
        </authorList>
    </citation>
    <scope>NUCLEOTIDE SEQUENCE [LARGE SCALE GENOMIC DNA]</scope>
    <source>
        <strain evidence="6">JCM 17983</strain>
    </source>
</reference>
<evidence type="ECO:0008006" key="7">
    <source>
        <dbReference type="Google" id="ProtNLM"/>
    </source>
</evidence>
<feature type="region of interest" description="Disordered" evidence="2">
    <location>
        <begin position="1"/>
        <end position="49"/>
    </location>
</feature>
<evidence type="ECO:0000313" key="6">
    <source>
        <dbReference type="Proteomes" id="UP001500457"/>
    </source>
</evidence>
<dbReference type="InterPro" id="IPR009057">
    <property type="entry name" value="Homeodomain-like_sf"/>
</dbReference>
<gene>
    <name evidence="5" type="ORF">GCM10023203_21250</name>
</gene>
<proteinExistence type="predicted"/>
<dbReference type="SUPFAM" id="SSF48498">
    <property type="entry name" value="Tetracyclin repressor-like, C-terminal domain"/>
    <property type="match status" value="1"/>
</dbReference>
<dbReference type="InterPro" id="IPR045823">
    <property type="entry name" value="TetR_C_32"/>
</dbReference>
<name>A0ABP9E873_9PSEU</name>
<dbReference type="Proteomes" id="UP001500457">
    <property type="component" value="Unassembled WGS sequence"/>
</dbReference>
<dbReference type="Pfam" id="PF00440">
    <property type="entry name" value="TetR_N"/>
    <property type="match status" value="1"/>
</dbReference>
<feature type="domain" description="HTH tetR-type" evidence="3">
    <location>
        <begin position="55"/>
        <end position="99"/>
    </location>
</feature>
<feature type="compositionally biased region" description="Basic and acidic residues" evidence="2">
    <location>
        <begin position="21"/>
        <end position="49"/>
    </location>
</feature>
<evidence type="ECO:0000256" key="1">
    <source>
        <dbReference type="ARBA" id="ARBA00023125"/>
    </source>
</evidence>
<evidence type="ECO:0000256" key="2">
    <source>
        <dbReference type="SAM" id="MobiDB-lite"/>
    </source>
</evidence>
<feature type="domain" description="Tetracyclin repressor-like MT0489/Rv0472c C-terminal" evidence="4">
    <location>
        <begin position="113"/>
        <end position="236"/>
    </location>
</feature>
<keyword evidence="6" id="KW-1185">Reference proteome</keyword>
<dbReference type="InterPro" id="IPR036271">
    <property type="entry name" value="Tet_transcr_reg_TetR-rel_C_sf"/>
</dbReference>
<evidence type="ECO:0000259" key="3">
    <source>
        <dbReference type="Pfam" id="PF00440"/>
    </source>
</evidence>
<organism evidence="5 6">
    <name type="scientific">Actinomycetospora straminea</name>
    <dbReference type="NCBI Taxonomy" id="663607"/>
    <lineage>
        <taxon>Bacteria</taxon>
        <taxon>Bacillati</taxon>
        <taxon>Actinomycetota</taxon>
        <taxon>Actinomycetes</taxon>
        <taxon>Pseudonocardiales</taxon>
        <taxon>Pseudonocardiaceae</taxon>
        <taxon>Actinomycetospora</taxon>
    </lineage>
</organism>
<comment type="caution">
    <text evidence="5">The sequence shown here is derived from an EMBL/GenBank/DDBJ whole genome shotgun (WGS) entry which is preliminary data.</text>
</comment>
<dbReference type="InterPro" id="IPR001647">
    <property type="entry name" value="HTH_TetR"/>
</dbReference>
<dbReference type="EMBL" id="BAABHQ010000004">
    <property type="protein sequence ID" value="GAA4871531.1"/>
    <property type="molecule type" value="Genomic_DNA"/>
</dbReference>
<dbReference type="RefSeq" id="WP_274233854.1">
    <property type="nucleotide sequence ID" value="NZ_BAABHQ010000004.1"/>
</dbReference>
<keyword evidence="1" id="KW-0238">DNA-binding</keyword>